<evidence type="ECO:0000313" key="1">
    <source>
        <dbReference type="EMBL" id="MVT40756.1"/>
    </source>
</evidence>
<dbReference type="RefSeq" id="WP_157299390.1">
    <property type="nucleotide sequence ID" value="NZ_BAAAZB010000010.1"/>
</dbReference>
<evidence type="ECO:0000313" key="2">
    <source>
        <dbReference type="Proteomes" id="UP000468388"/>
    </source>
</evidence>
<dbReference type="SUPFAM" id="SSF56059">
    <property type="entry name" value="Glutathione synthetase ATP-binding domain-like"/>
    <property type="match status" value="1"/>
</dbReference>
<dbReference type="InterPro" id="IPR053191">
    <property type="entry name" value="DcsG_Biosynth_Enzyme"/>
</dbReference>
<name>A0A6N8J8Y2_9BACT</name>
<dbReference type="PANTHER" id="PTHR39217">
    <property type="match status" value="1"/>
</dbReference>
<reference evidence="1 2" key="1">
    <citation type="submission" date="2019-12" db="EMBL/GenBank/DDBJ databases">
        <title>The draft genomic sequence of strain Chitinophaga oryziterrae JCM 16595.</title>
        <authorList>
            <person name="Zhang X."/>
        </authorList>
    </citation>
    <scope>NUCLEOTIDE SEQUENCE [LARGE SCALE GENOMIC DNA]</scope>
    <source>
        <strain evidence="1 2">JCM 16595</strain>
    </source>
</reference>
<organism evidence="1 2">
    <name type="scientific">Chitinophaga oryziterrae</name>
    <dbReference type="NCBI Taxonomy" id="1031224"/>
    <lineage>
        <taxon>Bacteria</taxon>
        <taxon>Pseudomonadati</taxon>
        <taxon>Bacteroidota</taxon>
        <taxon>Chitinophagia</taxon>
        <taxon>Chitinophagales</taxon>
        <taxon>Chitinophagaceae</taxon>
        <taxon>Chitinophaga</taxon>
    </lineage>
</organism>
<sequence length="279" mass="32175">MKIAYICYEGQLLQGLSDEDSLLLNFLQQKGLDIHREVWTDASVNWEQYQLVILKSPWDYIDNIDAFYDWLSTLESLQIRLLNPYDIVRWNSDKHYIREMMDADLPVIPAIYIEKGAQPLWPAYFSNFNTNKLIVKPCISGGSKNTFVVTPGKLPALVFDEAFMVQPFMPEILEGEWSFLFFNGVFSHCLLKRPVAGEFRVQKQFGGSAEPQTPPAAYLATALSFVERYAKGCLYARVDGVVKEGRFLLMELELIEPLLFLSTPEQYEHYYQTLKQIVV</sequence>
<dbReference type="EMBL" id="WRXO01000002">
    <property type="protein sequence ID" value="MVT40756.1"/>
    <property type="molecule type" value="Genomic_DNA"/>
</dbReference>
<evidence type="ECO:0008006" key="3">
    <source>
        <dbReference type="Google" id="ProtNLM"/>
    </source>
</evidence>
<dbReference type="Proteomes" id="UP000468388">
    <property type="component" value="Unassembled WGS sequence"/>
</dbReference>
<protein>
    <recommendedName>
        <fullName evidence="3">Prokaryotic glutathione synthetase ATP-binding domain-containing protein</fullName>
    </recommendedName>
</protein>
<gene>
    <name evidence="1" type="ORF">GO495_09215</name>
</gene>
<accession>A0A6N8J8Y2</accession>
<proteinExistence type="predicted"/>
<dbReference type="AlphaFoldDB" id="A0A6N8J8Y2"/>
<dbReference type="OrthoDB" id="3373978at2"/>
<keyword evidence="2" id="KW-1185">Reference proteome</keyword>
<comment type="caution">
    <text evidence="1">The sequence shown here is derived from an EMBL/GenBank/DDBJ whole genome shotgun (WGS) entry which is preliminary data.</text>
</comment>
<dbReference type="PANTHER" id="PTHR39217:SF1">
    <property type="entry name" value="GLUTATHIONE SYNTHETASE"/>
    <property type="match status" value="1"/>
</dbReference>